<sequence>MARPRTTPSPHAKDGESGSKSGWKDKLTAQQLSRKRAADRQLVRENRSKARQTIAALQERLDLLSTQQSDKIVAELLKENRSLEAEKETLRSKLQSVCSALGLSREESSSLLQQSSRGSTTEGIASREATTVEQPGNGTQHAVIDSAGSVPFYTEGQTLQVGSIEEGRSQCDASFDLTTELDSRMAVPDSPSPFPGIWAALGRLGSRSNLLDDDFLEAIMIWRSNTGHSGGGVFSVANALFHIGRPPGLMSQQRLRSLARTPNILYLLVQDLESSAPSSNPVLESMVPTKYPDSDDDDSLTTMRRELAIAAYEAIRPGIRTHLMRDWQSYQGRNLYSSFVEHFDVQISTDAKLQEVLQVDSNGCDIRLMPSTERWLHDINCLRMEDEFAVDFPELAELIRPASATEDPLGIRNSCADTRMAVGTLPPVNTTQLSIRASTPTAFSVTSSVEAVICSVGAAGAQEAAVDCSKNTTYLDDSFDRAFSFAEMQPPLLPGLPGVQQQPVSQAETTASEADSASSIATTAPLPVISELGRSSASDSVASTKETQHDNMAWDLFVSASPADRTYRLDPSLSEWGAMSSWSATEDDSLFGSSSLWFPAWPSA</sequence>
<evidence type="ECO:0000313" key="3">
    <source>
        <dbReference type="Proteomes" id="UP000053029"/>
    </source>
</evidence>
<dbReference type="AlphaFoldDB" id="A0A0D2G731"/>
<evidence type="ECO:0000256" key="1">
    <source>
        <dbReference type="SAM" id="MobiDB-lite"/>
    </source>
</evidence>
<dbReference type="VEuPathDB" id="FungiDB:Z517_11189"/>
<organism evidence="2 3">
    <name type="scientific">Fonsecaea pedrosoi CBS 271.37</name>
    <dbReference type="NCBI Taxonomy" id="1442368"/>
    <lineage>
        <taxon>Eukaryota</taxon>
        <taxon>Fungi</taxon>
        <taxon>Dikarya</taxon>
        <taxon>Ascomycota</taxon>
        <taxon>Pezizomycotina</taxon>
        <taxon>Eurotiomycetes</taxon>
        <taxon>Chaetothyriomycetidae</taxon>
        <taxon>Chaetothyriales</taxon>
        <taxon>Herpotrichiellaceae</taxon>
        <taxon>Fonsecaea</taxon>
    </lineage>
</organism>
<protein>
    <recommendedName>
        <fullName evidence="4">BZIP domain-containing protein</fullName>
    </recommendedName>
</protein>
<gene>
    <name evidence="2" type="ORF">Z517_11189</name>
</gene>
<proteinExistence type="predicted"/>
<evidence type="ECO:0000313" key="2">
    <source>
        <dbReference type="EMBL" id="KIW76443.1"/>
    </source>
</evidence>
<keyword evidence="3" id="KW-1185">Reference proteome</keyword>
<feature type="region of interest" description="Disordered" evidence="1">
    <location>
        <begin position="108"/>
        <end position="143"/>
    </location>
</feature>
<dbReference type="PANTHER" id="PTHR37012">
    <property type="entry name" value="B-ZIP TRANSCRIPTION FACTOR (EUROFUNG)-RELATED"/>
    <property type="match status" value="1"/>
</dbReference>
<dbReference type="OrthoDB" id="4511102at2759"/>
<dbReference type="RefSeq" id="XP_013280251.1">
    <property type="nucleotide sequence ID" value="XM_013424797.1"/>
</dbReference>
<feature type="region of interest" description="Disordered" evidence="1">
    <location>
        <begin position="1"/>
        <end position="46"/>
    </location>
</feature>
<name>A0A0D2G731_9EURO</name>
<dbReference type="HOGENOM" id="CLU_451995_0_0_1"/>
<feature type="region of interest" description="Disordered" evidence="1">
    <location>
        <begin position="279"/>
        <end position="298"/>
    </location>
</feature>
<dbReference type="Proteomes" id="UP000053029">
    <property type="component" value="Unassembled WGS sequence"/>
</dbReference>
<dbReference type="GeneID" id="25310679"/>
<feature type="region of interest" description="Disordered" evidence="1">
    <location>
        <begin position="499"/>
        <end position="520"/>
    </location>
</feature>
<dbReference type="PANTHER" id="PTHR37012:SF2">
    <property type="entry name" value="BZIP DOMAIN-CONTAINING PROTEIN-RELATED"/>
    <property type="match status" value="1"/>
</dbReference>
<feature type="compositionally biased region" description="Low complexity" evidence="1">
    <location>
        <begin position="109"/>
        <end position="119"/>
    </location>
</feature>
<feature type="compositionally biased region" description="Basic and acidic residues" evidence="1">
    <location>
        <begin position="11"/>
        <end position="27"/>
    </location>
</feature>
<reference evidence="2 3" key="1">
    <citation type="submission" date="2015-01" db="EMBL/GenBank/DDBJ databases">
        <title>The Genome Sequence of Fonsecaea pedrosoi CBS 271.37.</title>
        <authorList>
            <consortium name="The Broad Institute Genomics Platform"/>
            <person name="Cuomo C."/>
            <person name="de Hoog S."/>
            <person name="Gorbushina A."/>
            <person name="Stielow B."/>
            <person name="Teixiera M."/>
            <person name="Abouelleil A."/>
            <person name="Chapman S.B."/>
            <person name="Priest M."/>
            <person name="Young S.K."/>
            <person name="Wortman J."/>
            <person name="Nusbaum C."/>
            <person name="Birren B."/>
        </authorList>
    </citation>
    <scope>NUCLEOTIDE SEQUENCE [LARGE SCALE GENOMIC DNA]</scope>
    <source>
        <strain evidence="2 3">CBS 271.37</strain>
    </source>
</reference>
<feature type="compositionally biased region" description="Basic and acidic residues" evidence="1">
    <location>
        <begin position="36"/>
        <end position="46"/>
    </location>
</feature>
<dbReference type="EMBL" id="KN846975">
    <property type="protein sequence ID" value="KIW76443.1"/>
    <property type="molecule type" value="Genomic_DNA"/>
</dbReference>
<feature type="compositionally biased region" description="Polar residues" evidence="1">
    <location>
        <begin position="120"/>
        <end position="140"/>
    </location>
</feature>
<evidence type="ECO:0008006" key="4">
    <source>
        <dbReference type="Google" id="ProtNLM"/>
    </source>
</evidence>
<accession>A0A0D2G731</accession>